<dbReference type="STRING" id="550540.Fbal_3504"/>
<dbReference type="EMBL" id="CP002209">
    <property type="protein sequence ID" value="ADN77701.1"/>
    <property type="molecule type" value="Genomic_DNA"/>
</dbReference>
<evidence type="ECO:0000313" key="2">
    <source>
        <dbReference type="Proteomes" id="UP000006683"/>
    </source>
</evidence>
<reference evidence="1 2" key="1">
    <citation type="journal article" date="2010" name="Stand. Genomic Sci.">
        <title>Complete genome sequence of Ferrimonas balearica type strain (PAT).</title>
        <authorList>
            <person name="Nolan M."/>
            <person name="Sikorski J."/>
            <person name="Davenport K."/>
            <person name="Lucas S."/>
            <person name="Glavina Del Rio T."/>
            <person name="Tice H."/>
            <person name="Cheng J."/>
            <person name="Goodwin L."/>
            <person name="Pitluck S."/>
            <person name="Liolios K."/>
            <person name="Ivanova N."/>
            <person name="Mavromatis K."/>
            <person name="Ovchinnikova G."/>
            <person name="Pati A."/>
            <person name="Chen A."/>
            <person name="Palaniappan K."/>
            <person name="Land M."/>
            <person name="Hauser L."/>
            <person name="Chang Y."/>
            <person name="Jeffries C."/>
            <person name="Tapia R."/>
            <person name="Brettin T."/>
            <person name="Detter J."/>
            <person name="Han C."/>
            <person name="Yasawong M."/>
            <person name="Rohde M."/>
            <person name="Tindall B."/>
            <person name="Goker M."/>
            <person name="Woyke T."/>
            <person name="Bristow J."/>
            <person name="Eisen J."/>
            <person name="Markowitz V."/>
            <person name="Hugenholtz P."/>
            <person name="Kyrpides N."/>
            <person name="Klenk H."/>
            <person name="Lapidus A."/>
        </authorList>
    </citation>
    <scope>NUCLEOTIDE SEQUENCE [LARGE SCALE GENOMIC DNA]</scope>
    <source>
        <strain evidence="2">DSM 9799 / CCM 4581 / KCTC 23876 / PAT</strain>
    </source>
</reference>
<proteinExistence type="predicted"/>
<dbReference type="HOGENOM" id="CLU_979156_0_0_6"/>
<dbReference type="Proteomes" id="UP000006683">
    <property type="component" value="Chromosome"/>
</dbReference>
<gene>
    <name evidence="1" type="ordered locus">Fbal_3504</name>
</gene>
<dbReference type="RefSeq" id="WP_013347007.1">
    <property type="nucleotide sequence ID" value="NC_014541.1"/>
</dbReference>
<dbReference type="OrthoDB" id="6256844at2"/>
<dbReference type="GeneID" id="67183712"/>
<name>E1SN43_FERBD</name>
<dbReference type="eggNOG" id="ENOG5033S79">
    <property type="taxonomic scope" value="Bacteria"/>
</dbReference>
<protein>
    <submittedName>
        <fullName evidence="1">Uncharacterized protein</fullName>
    </submittedName>
</protein>
<organism evidence="1 2">
    <name type="scientific">Ferrimonas balearica (strain DSM 9799 / CCM 4581 / KCTC 23876 / PAT)</name>
    <dbReference type="NCBI Taxonomy" id="550540"/>
    <lineage>
        <taxon>Bacteria</taxon>
        <taxon>Pseudomonadati</taxon>
        <taxon>Pseudomonadota</taxon>
        <taxon>Gammaproteobacteria</taxon>
        <taxon>Alteromonadales</taxon>
        <taxon>Ferrimonadaceae</taxon>
        <taxon>Ferrimonas</taxon>
    </lineage>
</organism>
<dbReference type="KEGG" id="fbl:Fbal_3504"/>
<accession>E1SN43</accession>
<sequence length="284" mass="31203">MSNPGHTLSRALKGALLVSVLTGLSGCSLLPPRHADEVVGLLRQLDLCQYSEPERDAMFAAAKAGNKLPFPLVYCEGERSPAFQARWLAERATTEHRVLGAHFEPDGYGAALVQVTLPGWGALCQQVGVEDNIACSHLVLGVNAPHMDPVSPSERLRLLSQQDQLAKIDEVPRMQDTFLMPVKRAADGRLIPNWVTDAGATRANRGLADQLGVPIDIKEARPYSQHLELLTQDDLAPQFRGVFYFTTPEHIDYAARPAPPYSIPLRRGVPTRGFRVTLYRALPN</sequence>
<dbReference type="AlphaFoldDB" id="E1SN43"/>
<evidence type="ECO:0000313" key="1">
    <source>
        <dbReference type="EMBL" id="ADN77701.1"/>
    </source>
</evidence>
<keyword evidence="2" id="KW-1185">Reference proteome</keyword>